<comment type="caution">
    <text evidence="1">The sequence shown here is derived from an EMBL/GenBank/DDBJ whole genome shotgun (WGS) entry which is preliminary data.</text>
</comment>
<dbReference type="AlphaFoldDB" id="A0A929RQG9"/>
<reference evidence="1" key="1">
    <citation type="submission" date="2020-04" db="EMBL/GenBank/DDBJ databases">
        <title>Deep metagenomics examines the oral microbiome during advanced dental caries in children, revealing novel taxa and co-occurrences with host molecules.</title>
        <authorList>
            <person name="Baker J.L."/>
            <person name="Morton J.T."/>
            <person name="Dinis M."/>
            <person name="Alvarez R."/>
            <person name="Tran N.C."/>
            <person name="Knight R."/>
            <person name="Edlund A."/>
        </authorList>
    </citation>
    <scope>NUCLEOTIDE SEQUENCE</scope>
    <source>
        <strain evidence="1">JCVI_30_bin.13</strain>
    </source>
</reference>
<sequence>MRHILEPDVTWLRDPGASVNRLTVHATWRSRRPLQMLSSTWQVTGVTGTASEFIERAPSYQHFGATSVPGILELDDTWMRGEVQAREGDASRFGDTESCDLV</sequence>
<feature type="non-terminal residue" evidence="1">
    <location>
        <position position="102"/>
    </location>
</feature>
<evidence type="ECO:0000313" key="1">
    <source>
        <dbReference type="EMBL" id="MBF0966786.1"/>
    </source>
</evidence>
<keyword evidence="1" id="KW-0378">Hydrolase</keyword>
<gene>
    <name evidence="1" type="ORF">HXK09_06480</name>
</gene>
<organism evidence="1 2">
    <name type="scientific">Actinomyces bouchesdurhonensis</name>
    <dbReference type="NCBI Taxonomy" id="1852361"/>
    <lineage>
        <taxon>Bacteria</taxon>
        <taxon>Bacillati</taxon>
        <taxon>Actinomycetota</taxon>
        <taxon>Actinomycetes</taxon>
        <taxon>Actinomycetales</taxon>
        <taxon>Actinomycetaceae</taxon>
        <taxon>Actinomyces</taxon>
    </lineage>
</organism>
<protein>
    <submittedName>
        <fullName evidence="1">Glycoside hydrolase family 2</fullName>
    </submittedName>
</protein>
<proteinExistence type="predicted"/>
<accession>A0A929RQG9</accession>
<evidence type="ECO:0000313" key="2">
    <source>
        <dbReference type="Proteomes" id="UP000759246"/>
    </source>
</evidence>
<dbReference type="GO" id="GO:0016787">
    <property type="term" value="F:hydrolase activity"/>
    <property type="evidence" value="ECO:0007669"/>
    <property type="project" value="UniProtKB-KW"/>
</dbReference>
<name>A0A929RQG9_9ACTO</name>
<dbReference type="Proteomes" id="UP000759246">
    <property type="component" value="Unassembled WGS sequence"/>
</dbReference>
<dbReference type="EMBL" id="JABZGF010000202">
    <property type="protein sequence ID" value="MBF0966786.1"/>
    <property type="molecule type" value="Genomic_DNA"/>
</dbReference>